<dbReference type="Proteomes" id="UP001431572">
    <property type="component" value="Chromosome 2"/>
</dbReference>
<evidence type="ECO:0000313" key="5">
    <source>
        <dbReference type="EMBL" id="WJW69393.1"/>
    </source>
</evidence>
<keyword evidence="2" id="KW-0479">Metal-binding</keyword>
<dbReference type="Pfam" id="PF03328">
    <property type="entry name" value="HpcH_HpaI"/>
    <property type="match status" value="1"/>
</dbReference>
<dbReference type="GO" id="GO:0016829">
    <property type="term" value="F:lyase activity"/>
    <property type="evidence" value="ECO:0007669"/>
    <property type="project" value="UniProtKB-KW"/>
</dbReference>
<keyword evidence="5" id="KW-0456">Lyase</keyword>
<dbReference type="InterPro" id="IPR015813">
    <property type="entry name" value="Pyrv/PenolPyrv_kinase-like_dom"/>
</dbReference>
<gene>
    <name evidence="5" type="ORF">OZ401_003001</name>
</gene>
<keyword evidence="3" id="KW-0460">Magnesium</keyword>
<evidence type="ECO:0000256" key="2">
    <source>
        <dbReference type="ARBA" id="ARBA00022723"/>
    </source>
</evidence>
<dbReference type="Gene3D" id="3.20.20.60">
    <property type="entry name" value="Phosphoenolpyruvate-binding domains"/>
    <property type="match status" value="1"/>
</dbReference>
<dbReference type="PANTHER" id="PTHR32308">
    <property type="entry name" value="LYASE BETA SUBUNIT, PUTATIVE (AFU_ORTHOLOGUE AFUA_4G13030)-RELATED"/>
    <property type="match status" value="1"/>
</dbReference>
<dbReference type="InterPro" id="IPR005000">
    <property type="entry name" value="Aldolase/citrate-lyase_domain"/>
</dbReference>
<dbReference type="InterPro" id="IPR040442">
    <property type="entry name" value="Pyrv_kinase-like_dom_sf"/>
</dbReference>
<feature type="domain" description="HpcH/HpaI aldolase/citrate lyase" evidence="4">
    <location>
        <begin position="15"/>
        <end position="247"/>
    </location>
</feature>
<protein>
    <submittedName>
        <fullName evidence="5">CoA ester lyase</fullName>
    </submittedName>
</protein>
<organism evidence="5 6">
    <name type="scientific">Candidatus Chlorohelix allophototropha</name>
    <dbReference type="NCBI Taxonomy" id="3003348"/>
    <lineage>
        <taxon>Bacteria</taxon>
        <taxon>Bacillati</taxon>
        <taxon>Chloroflexota</taxon>
        <taxon>Chloroflexia</taxon>
        <taxon>Candidatus Chloroheliales</taxon>
        <taxon>Candidatus Chloroheliaceae</taxon>
        <taxon>Candidatus Chlorohelix</taxon>
    </lineage>
</organism>
<evidence type="ECO:0000259" key="4">
    <source>
        <dbReference type="Pfam" id="PF03328"/>
    </source>
</evidence>
<evidence type="ECO:0000256" key="1">
    <source>
        <dbReference type="ARBA" id="ARBA00001946"/>
    </source>
</evidence>
<dbReference type="EMBL" id="CP128400">
    <property type="protein sequence ID" value="WJW69393.1"/>
    <property type="molecule type" value="Genomic_DNA"/>
</dbReference>
<proteinExistence type="predicted"/>
<dbReference type="SUPFAM" id="SSF51621">
    <property type="entry name" value="Phosphoenolpyruvate/pyruvate domain"/>
    <property type="match status" value="1"/>
</dbReference>
<name>A0ABY9B856_9CHLR</name>
<sequence length="313" mass="34686">MSVSTHTRIDTRLERSILIVPAANFRIIEKAVASSADAVCIDLEDSVAPSEKEASRANVVKALRELDWGKKLRLYRINGLDTYFAYRDLIEVIEAAGDKLDLVMVPKVNRPEDVYVVETLLSQIEAYKGFGNRIGIEAQIETALGLVNVKEIAKSSERLETLIYGPGDYAASVQMPMDNIGELDENDKLYPGHRWHYVMHAIVSAARAYDLRCMDGPFAGIKDPEGYLHSCRVARAMGFDGKWCIHPSQIEATNKVFSPPEKDIQWAQTVVSEYEKALAEGRGAITVSGKMVDAASLRMARNIVEKARIAGLV</sequence>
<dbReference type="PANTHER" id="PTHR32308:SF10">
    <property type="entry name" value="CITRATE LYASE SUBUNIT BETA"/>
    <property type="match status" value="1"/>
</dbReference>
<dbReference type="PIRSF" id="PIRSF015582">
    <property type="entry name" value="Cit_lyase_B"/>
    <property type="match status" value="1"/>
</dbReference>
<evidence type="ECO:0000256" key="3">
    <source>
        <dbReference type="ARBA" id="ARBA00022842"/>
    </source>
</evidence>
<dbReference type="InterPro" id="IPR011206">
    <property type="entry name" value="Citrate_lyase_beta/mcl1/mcl2"/>
</dbReference>
<comment type="cofactor">
    <cofactor evidence="1">
        <name>Mg(2+)</name>
        <dbReference type="ChEBI" id="CHEBI:18420"/>
    </cofactor>
</comment>
<reference evidence="5" key="1">
    <citation type="journal article" date="2024" name="Nature">
        <title>Anoxygenic phototroph of the Chloroflexota uses a type I reaction centre.</title>
        <authorList>
            <person name="Tsuji J.M."/>
            <person name="Shaw N.A."/>
            <person name="Nagashima S."/>
            <person name="Venkiteswaran J.J."/>
            <person name="Schiff S.L."/>
            <person name="Watanabe T."/>
            <person name="Fukui M."/>
            <person name="Hanada S."/>
            <person name="Tank M."/>
            <person name="Neufeld J.D."/>
        </authorList>
    </citation>
    <scope>NUCLEOTIDE SEQUENCE</scope>
    <source>
        <strain evidence="5">L227-S17</strain>
    </source>
</reference>
<accession>A0ABY9B856</accession>
<dbReference type="RefSeq" id="WP_341471281.1">
    <property type="nucleotide sequence ID" value="NZ_CP128400.1"/>
</dbReference>
<evidence type="ECO:0000313" key="6">
    <source>
        <dbReference type="Proteomes" id="UP001431572"/>
    </source>
</evidence>
<keyword evidence="6" id="KW-1185">Reference proteome</keyword>